<sequence>MGVGHVLGPGCCGSSQGLHFHEGLCFWRAGGDAFAQCGLCVRLLLWVLFAAFCPPLCGGPVRGGSGLQVCVLQAWRLHRASRPYTEVGFTAVLSGSWWVVCAWGWWSSPCPYRCMEGCMVLAQGEPRFGSVVFAWLAWLLVVLRLGGGVRPFCCACCGLSVPPFGLLGWRLSLGHGGGHGGASRSLLNCLAGPGGFGSFVYGRCMCLYWPGGCIRWACHFGSDASCWRSWCWCGMCFVAPLAWLWLRSGARHRGL</sequence>
<keyword evidence="1" id="KW-1133">Transmembrane helix</keyword>
<evidence type="ECO:0000313" key="2">
    <source>
        <dbReference type="EMBL" id="MEQ2185138.1"/>
    </source>
</evidence>
<feature type="transmembrane region" description="Helical" evidence="1">
    <location>
        <begin position="126"/>
        <end position="145"/>
    </location>
</feature>
<keyword evidence="1" id="KW-0472">Membrane</keyword>
<feature type="transmembrane region" description="Helical" evidence="1">
    <location>
        <begin position="227"/>
        <end position="246"/>
    </location>
</feature>
<reference evidence="2 3" key="1">
    <citation type="submission" date="2021-06" db="EMBL/GenBank/DDBJ databases">
        <authorList>
            <person name="Palmer J.M."/>
        </authorList>
    </citation>
    <scope>NUCLEOTIDE SEQUENCE [LARGE SCALE GENOMIC DNA]</scope>
    <source>
        <strain evidence="2 3">GA_2019</strain>
        <tissue evidence="2">Muscle</tissue>
    </source>
</reference>
<keyword evidence="1" id="KW-0812">Transmembrane</keyword>
<name>A0ABV0PNZ5_9TELE</name>
<comment type="caution">
    <text evidence="2">The sequence shown here is derived from an EMBL/GenBank/DDBJ whole genome shotgun (WGS) entry which is preliminary data.</text>
</comment>
<keyword evidence="3" id="KW-1185">Reference proteome</keyword>
<feature type="transmembrane region" description="Helical" evidence="1">
    <location>
        <begin position="87"/>
        <end position="106"/>
    </location>
</feature>
<dbReference type="Proteomes" id="UP001476798">
    <property type="component" value="Unassembled WGS sequence"/>
</dbReference>
<protein>
    <submittedName>
        <fullName evidence="2">Uncharacterized protein</fullName>
    </submittedName>
</protein>
<accession>A0ABV0PNZ5</accession>
<evidence type="ECO:0000313" key="3">
    <source>
        <dbReference type="Proteomes" id="UP001476798"/>
    </source>
</evidence>
<organism evidence="2 3">
    <name type="scientific">Goodea atripinnis</name>
    <dbReference type="NCBI Taxonomy" id="208336"/>
    <lineage>
        <taxon>Eukaryota</taxon>
        <taxon>Metazoa</taxon>
        <taxon>Chordata</taxon>
        <taxon>Craniata</taxon>
        <taxon>Vertebrata</taxon>
        <taxon>Euteleostomi</taxon>
        <taxon>Actinopterygii</taxon>
        <taxon>Neopterygii</taxon>
        <taxon>Teleostei</taxon>
        <taxon>Neoteleostei</taxon>
        <taxon>Acanthomorphata</taxon>
        <taxon>Ovalentaria</taxon>
        <taxon>Atherinomorphae</taxon>
        <taxon>Cyprinodontiformes</taxon>
        <taxon>Goodeidae</taxon>
        <taxon>Goodea</taxon>
    </lineage>
</organism>
<dbReference type="EMBL" id="JAHRIO010081067">
    <property type="protein sequence ID" value="MEQ2185138.1"/>
    <property type="molecule type" value="Genomic_DNA"/>
</dbReference>
<gene>
    <name evidence="2" type="ORF">GOODEAATRI_015129</name>
</gene>
<proteinExistence type="predicted"/>
<evidence type="ECO:0000256" key="1">
    <source>
        <dbReference type="SAM" id="Phobius"/>
    </source>
</evidence>